<dbReference type="GO" id="GO:0032259">
    <property type="term" value="P:methylation"/>
    <property type="evidence" value="ECO:0007669"/>
    <property type="project" value="UniProtKB-KW"/>
</dbReference>
<keyword evidence="7" id="KW-1185">Reference proteome</keyword>
<sequence length="389" mass="43205">MDPIANPDLLIQQLKALIANPEVFSTQGTEIIQLSRQAAVALEGPFETFQRLAYSALPLVSARVAQEHNIFQTLVENKDEPTSVAVLAEKTNINPVVLDILLDYLSTQFMVEEVSPQHYKATKLSNILVAPLFIDGVLHFHDNCLPAFNALNYSLAHPTDPRTPFEIGHDSPVDFYTYLESHPIQGAAFHRFMEAQFASLPTWLDVLPFDSEYAASTTPETPTFVDVGGGNGQQCVALQKKYPALQGRIILQDRPAILEKAITPDSVERMPYDYLVEQPVKGARAYYFRQIFHNNNDETCHLILAAHLPALSPSSVILIDDKVLPDAKPATGSVEYTAGLSLAMKAMFNALERREGQWRTLLADAGLEIREIRRYTDFGDSIIVAGRKA</sequence>
<gene>
    <name evidence="6" type="ORF">VE01_00406</name>
</gene>
<evidence type="ECO:0000256" key="2">
    <source>
        <dbReference type="ARBA" id="ARBA00022679"/>
    </source>
</evidence>
<dbReference type="GeneID" id="28833792"/>
<keyword evidence="1" id="KW-0489">Methyltransferase</keyword>
<dbReference type="Proteomes" id="UP000091956">
    <property type="component" value="Unassembled WGS sequence"/>
</dbReference>
<dbReference type="InterPro" id="IPR036388">
    <property type="entry name" value="WH-like_DNA-bd_sf"/>
</dbReference>
<dbReference type="InterPro" id="IPR036390">
    <property type="entry name" value="WH_DNA-bd_sf"/>
</dbReference>
<dbReference type="SUPFAM" id="SSF53335">
    <property type="entry name" value="S-adenosyl-L-methionine-dependent methyltransferases"/>
    <property type="match status" value="1"/>
</dbReference>
<keyword evidence="2" id="KW-0808">Transferase</keyword>
<reference evidence="6 7" key="1">
    <citation type="submission" date="2016-03" db="EMBL/GenBank/DDBJ databases">
        <title>Comparative genomics of Pseudogymnoascus destructans, the fungus causing white-nose syndrome of bats.</title>
        <authorList>
            <person name="Palmer J.M."/>
            <person name="Drees K.P."/>
            <person name="Foster J.T."/>
            <person name="Lindner D.L."/>
        </authorList>
    </citation>
    <scope>NUCLEOTIDE SEQUENCE [LARGE SCALE GENOMIC DNA]</scope>
    <source>
        <strain evidence="6 7">UAMH 10579</strain>
    </source>
</reference>
<dbReference type="EMBL" id="KV460206">
    <property type="protein sequence ID" value="OBU01410.1"/>
    <property type="molecule type" value="Genomic_DNA"/>
</dbReference>
<dbReference type="RefSeq" id="XP_018135142.1">
    <property type="nucleotide sequence ID" value="XM_018269938.2"/>
</dbReference>
<accession>A0A2P2SX44</accession>
<feature type="domain" description="O-methyltransferase C-terminal" evidence="5">
    <location>
        <begin position="222"/>
        <end position="367"/>
    </location>
</feature>
<dbReference type="PIRSF" id="PIRSF005739">
    <property type="entry name" value="O-mtase"/>
    <property type="match status" value="1"/>
</dbReference>
<protein>
    <recommendedName>
        <fullName evidence="5">O-methyltransferase C-terminal domain-containing protein</fullName>
    </recommendedName>
</protein>
<organism evidence="6 7">
    <name type="scientific">Pseudogymnoascus verrucosus</name>
    <dbReference type="NCBI Taxonomy" id="342668"/>
    <lineage>
        <taxon>Eukaryota</taxon>
        <taxon>Fungi</taxon>
        <taxon>Dikarya</taxon>
        <taxon>Ascomycota</taxon>
        <taxon>Pezizomycotina</taxon>
        <taxon>Leotiomycetes</taxon>
        <taxon>Thelebolales</taxon>
        <taxon>Thelebolaceae</taxon>
        <taxon>Pseudogymnoascus</taxon>
    </lineage>
</organism>
<evidence type="ECO:0000256" key="4">
    <source>
        <dbReference type="PIRSR" id="PIRSR005739-1"/>
    </source>
</evidence>
<dbReference type="PROSITE" id="PS51683">
    <property type="entry name" value="SAM_OMT_II"/>
    <property type="match status" value="1"/>
</dbReference>
<dbReference type="AlphaFoldDB" id="A0A2P2SX44"/>
<keyword evidence="3" id="KW-0949">S-adenosyl-L-methionine</keyword>
<dbReference type="PANTHER" id="PTHR43712">
    <property type="entry name" value="PUTATIVE (AFU_ORTHOLOGUE AFUA_4G14580)-RELATED"/>
    <property type="match status" value="1"/>
</dbReference>
<feature type="active site" description="Proton acceptor" evidence="4">
    <location>
        <position position="293"/>
    </location>
</feature>
<dbReference type="Gene3D" id="1.10.10.10">
    <property type="entry name" value="Winged helix-like DNA-binding domain superfamily/Winged helix DNA-binding domain"/>
    <property type="match status" value="1"/>
</dbReference>
<name>A0A2P2SX44_9PEZI</name>
<evidence type="ECO:0000256" key="1">
    <source>
        <dbReference type="ARBA" id="ARBA00022603"/>
    </source>
</evidence>
<dbReference type="Pfam" id="PF00891">
    <property type="entry name" value="Methyltransf_2"/>
    <property type="match status" value="1"/>
</dbReference>
<dbReference type="STRING" id="342668.A0A2P2SX44"/>
<evidence type="ECO:0000256" key="3">
    <source>
        <dbReference type="ARBA" id="ARBA00022691"/>
    </source>
</evidence>
<dbReference type="PANTHER" id="PTHR43712:SF2">
    <property type="entry name" value="O-METHYLTRANSFERASE CICE"/>
    <property type="match status" value="1"/>
</dbReference>
<dbReference type="OrthoDB" id="2410195at2759"/>
<proteinExistence type="predicted"/>
<evidence type="ECO:0000259" key="5">
    <source>
        <dbReference type="Pfam" id="PF00891"/>
    </source>
</evidence>
<dbReference type="GO" id="GO:0008171">
    <property type="term" value="F:O-methyltransferase activity"/>
    <property type="evidence" value="ECO:0007669"/>
    <property type="project" value="InterPro"/>
</dbReference>
<evidence type="ECO:0000313" key="6">
    <source>
        <dbReference type="EMBL" id="OBU01410.1"/>
    </source>
</evidence>
<dbReference type="InterPro" id="IPR029063">
    <property type="entry name" value="SAM-dependent_MTases_sf"/>
</dbReference>
<dbReference type="InterPro" id="IPR001077">
    <property type="entry name" value="COMT_C"/>
</dbReference>
<dbReference type="Gene3D" id="3.40.50.150">
    <property type="entry name" value="Vaccinia Virus protein VP39"/>
    <property type="match status" value="1"/>
</dbReference>
<dbReference type="InterPro" id="IPR016461">
    <property type="entry name" value="COMT-like"/>
</dbReference>
<reference evidence="7" key="2">
    <citation type="journal article" date="2018" name="Nat. Commun.">
        <title>Extreme sensitivity to ultraviolet light in the fungal pathogen causing white-nose syndrome of bats.</title>
        <authorList>
            <person name="Palmer J.M."/>
            <person name="Drees K.P."/>
            <person name="Foster J.T."/>
            <person name="Lindner D.L."/>
        </authorList>
    </citation>
    <scope>NUCLEOTIDE SEQUENCE [LARGE SCALE GENOMIC DNA]</scope>
    <source>
        <strain evidence="7">UAMH 10579</strain>
    </source>
</reference>
<evidence type="ECO:0000313" key="7">
    <source>
        <dbReference type="Proteomes" id="UP000091956"/>
    </source>
</evidence>
<dbReference type="SUPFAM" id="SSF46785">
    <property type="entry name" value="Winged helix' DNA-binding domain"/>
    <property type="match status" value="1"/>
</dbReference>